<protein>
    <submittedName>
        <fullName evidence="1">Uncharacterized protein</fullName>
    </submittedName>
</protein>
<accession>A0ABV7G449</accession>
<proteinExistence type="predicted"/>
<dbReference type="RefSeq" id="WP_379597762.1">
    <property type="nucleotide sequence ID" value="NZ_JBHRTN010000018.1"/>
</dbReference>
<keyword evidence="2" id="KW-1185">Reference proteome</keyword>
<dbReference type="Proteomes" id="UP001595593">
    <property type="component" value="Unassembled WGS sequence"/>
</dbReference>
<reference evidence="2" key="1">
    <citation type="journal article" date="2019" name="Int. J. Syst. Evol. Microbiol.">
        <title>The Global Catalogue of Microorganisms (GCM) 10K type strain sequencing project: providing services to taxonomists for standard genome sequencing and annotation.</title>
        <authorList>
            <consortium name="The Broad Institute Genomics Platform"/>
            <consortium name="The Broad Institute Genome Sequencing Center for Infectious Disease"/>
            <person name="Wu L."/>
            <person name="Ma J."/>
        </authorList>
    </citation>
    <scope>NUCLEOTIDE SEQUENCE [LARGE SCALE GENOMIC DNA]</scope>
    <source>
        <strain evidence="2">KCTC 52094</strain>
    </source>
</reference>
<organism evidence="1 2">
    <name type="scientific">Teichococcus globiformis</name>
    <dbReference type="NCBI Taxonomy" id="2307229"/>
    <lineage>
        <taxon>Bacteria</taxon>
        <taxon>Pseudomonadati</taxon>
        <taxon>Pseudomonadota</taxon>
        <taxon>Alphaproteobacteria</taxon>
        <taxon>Acetobacterales</taxon>
        <taxon>Roseomonadaceae</taxon>
        <taxon>Roseomonas</taxon>
    </lineage>
</organism>
<dbReference type="EMBL" id="JBHRTN010000018">
    <property type="protein sequence ID" value="MFC3126436.1"/>
    <property type="molecule type" value="Genomic_DNA"/>
</dbReference>
<evidence type="ECO:0000313" key="1">
    <source>
        <dbReference type="EMBL" id="MFC3126436.1"/>
    </source>
</evidence>
<evidence type="ECO:0000313" key="2">
    <source>
        <dbReference type="Proteomes" id="UP001595593"/>
    </source>
</evidence>
<sequence>MPFDPRGLSALSSTGSFTLWLYVTSDTRAGVLAAGYFSSAAERLQPGHILIVQAADSLNFLPVQSTAKVGNGLVLDASAPPLRINAFGVLNFVFSLAPVASTTRSVALGPVPTGLYKGREFAVGATASGPVTTLVFTMLNAAGQTMAGPIQRTVSNGAASAIFTAPQPGSGYRIRVADAAEPLAAQTSASFVVTEPYALLTEMGSNINAEDGGEILI</sequence>
<gene>
    <name evidence="1" type="ORF">ACFOD4_15330</name>
</gene>
<comment type="caution">
    <text evidence="1">The sequence shown here is derived from an EMBL/GenBank/DDBJ whole genome shotgun (WGS) entry which is preliminary data.</text>
</comment>
<name>A0ABV7G449_9PROT</name>